<dbReference type="EMBL" id="AYKW01000009">
    <property type="protein sequence ID" value="PIL32855.1"/>
    <property type="molecule type" value="Genomic_DNA"/>
</dbReference>
<keyword evidence="3" id="KW-1185">Reference proteome</keyword>
<evidence type="ECO:0000313" key="3">
    <source>
        <dbReference type="Proteomes" id="UP000230002"/>
    </source>
</evidence>
<evidence type="ECO:0000256" key="1">
    <source>
        <dbReference type="SAM" id="Coils"/>
    </source>
</evidence>
<keyword evidence="1" id="KW-0175">Coiled coil</keyword>
<reference evidence="2 3" key="1">
    <citation type="journal article" date="2015" name="Sci. Rep.">
        <title>Chromosome-level genome map provides insights into diverse defense mechanisms in the medicinal fungus Ganoderma sinense.</title>
        <authorList>
            <person name="Zhu Y."/>
            <person name="Xu J."/>
            <person name="Sun C."/>
            <person name="Zhou S."/>
            <person name="Xu H."/>
            <person name="Nelson D.R."/>
            <person name="Qian J."/>
            <person name="Song J."/>
            <person name="Luo H."/>
            <person name="Xiang L."/>
            <person name="Li Y."/>
            <person name="Xu Z."/>
            <person name="Ji A."/>
            <person name="Wang L."/>
            <person name="Lu S."/>
            <person name="Hayward A."/>
            <person name="Sun W."/>
            <person name="Li X."/>
            <person name="Schwartz D.C."/>
            <person name="Wang Y."/>
            <person name="Chen S."/>
        </authorList>
    </citation>
    <scope>NUCLEOTIDE SEQUENCE [LARGE SCALE GENOMIC DNA]</scope>
    <source>
        <strain evidence="2 3">ZZ0214-1</strain>
    </source>
</reference>
<dbReference type="OrthoDB" id="3235759at2759"/>
<proteinExistence type="predicted"/>
<accession>A0A2G8SGE8</accession>
<evidence type="ECO:0000313" key="2">
    <source>
        <dbReference type="EMBL" id="PIL32855.1"/>
    </source>
</evidence>
<dbReference type="Proteomes" id="UP000230002">
    <property type="component" value="Unassembled WGS sequence"/>
</dbReference>
<comment type="caution">
    <text evidence="2">The sequence shown here is derived from an EMBL/GenBank/DDBJ whole genome shotgun (WGS) entry which is preliminary data.</text>
</comment>
<organism evidence="2 3">
    <name type="scientific">Ganoderma sinense ZZ0214-1</name>
    <dbReference type="NCBI Taxonomy" id="1077348"/>
    <lineage>
        <taxon>Eukaryota</taxon>
        <taxon>Fungi</taxon>
        <taxon>Dikarya</taxon>
        <taxon>Basidiomycota</taxon>
        <taxon>Agaricomycotina</taxon>
        <taxon>Agaricomycetes</taxon>
        <taxon>Polyporales</taxon>
        <taxon>Polyporaceae</taxon>
        <taxon>Ganoderma</taxon>
    </lineage>
</organism>
<sequence length="268" mass="29087">MSHKLSPSVSSGGSPLSAVGGSGGGSVLAALTAAPAEVAAAAEIIEKMKGSLGSFGKTLDSLGEQTVQMIQVGGQAEITNHINSIRCHMDKADERQQEQVRGIEELLWKVLEQDVIEHLTALIQDGILEEIDAIVQEEVARQCPAFIPQNLQDELRASQRELEKVQRALHDSESRRANSTLRSHRLHEKVHPLHNSTGEISNRFPLTLGDMFGIPAETAKALLEEYGLEVSESREKNINTFMCHCGVQYQLIPTEGGPTPCRIHASAS</sequence>
<feature type="coiled-coil region" evidence="1">
    <location>
        <begin position="148"/>
        <end position="175"/>
    </location>
</feature>
<protein>
    <submittedName>
        <fullName evidence="2">Uncharacterized protein</fullName>
    </submittedName>
</protein>
<name>A0A2G8SGE8_9APHY</name>
<dbReference type="AlphaFoldDB" id="A0A2G8SGE8"/>
<gene>
    <name evidence="2" type="ORF">GSI_04972</name>
</gene>